<proteinExistence type="predicted"/>
<protein>
    <recommendedName>
        <fullName evidence="4">MYND-type domain-containing protein</fullName>
    </recommendedName>
</protein>
<organism evidence="2 3">
    <name type="scientific">Polyrhizophydium stewartii</name>
    <dbReference type="NCBI Taxonomy" id="2732419"/>
    <lineage>
        <taxon>Eukaryota</taxon>
        <taxon>Fungi</taxon>
        <taxon>Fungi incertae sedis</taxon>
        <taxon>Chytridiomycota</taxon>
        <taxon>Chytridiomycota incertae sedis</taxon>
        <taxon>Chytridiomycetes</taxon>
        <taxon>Rhizophydiales</taxon>
        <taxon>Rhizophydiales incertae sedis</taxon>
        <taxon>Polyrhizophydium</taxon>
    </lineage>
</organism>
<name>A0ABR4N459_9FUNG</name>
<feature type="compositionally biased region" description="Low complexity" evidence="1">
    <location>
        <begin position="558"/>
        <end position="574"/>
    </location>
</feature>
<evidence type="ECO:0000313" key="2">
    <source>
        <dbReference type="EMBL" id="KAL2914321.1"/>
    </source>
</evidence>
<gene>
    <name evidence="2" type="ORF">HK105_206093</name>
</gene>
<feature type="region of interest" description="Disordered" evidence="1">
    <location>
        <begin position="555"/>
        <end position="574"/>
    </location>
</feature>
<comment type="caution">
    <text evidence="2">The sequence shown here is derived from an EMBL/GenBank/DDBJ whole genome shotgun (WGS) entry which is preliminary data.</text>
</comment>
<evidence type="ECO:0000256" key="1">
    <source>
        <dbReference type="SAM" id="MobiDB-lite"/>
    </source>
</evidence>
<evidence type="ECO:0008006" key="4">
    <source>
        <dbReference type="Google" id="ProtNLM"/>
    </source>
</evidence>
<accession>A0ABR4N459</accession>
<keyword evidence="3" id="KW-1185">Reference proteome</keyword>
<dbReference type="EMBL" id="JADGIZ020000034">
    <property type="protein sequence ID" value="KAL2914321.1"/>
    <property type="molecule type" value="Genomic_DNA"/>
</dbReference>
<evidence type="ECO:0000313" key="3">
    <source>
        <dbReference type="Proteomes" id="UP001527925"/>
    </source>
</evidence>
<sequence>MKFIVAAMELLDPCDELRPWVLDHPIEPGDDIQDSLPDMLQGRRLGSARAAFCRAMALAAFALGATLAGAGNSRHAYHMMVCAIAIYEVLARAAPRNAADKAADARTVIAMYREIAQLASALGDTEHATEYATRLVALHEIAVAESLDGGPAAPADDPAEPKEPAPRSQIDLAGHFAAQILLADVSAKAANYAAAVHAYTRALQLFDLQDSLRRELADALAPEAADPDAAAAAAADAARQRKLKKREICLKLVDANEELRGDALVSLTYARTACELGTSESGSDSGVSTNEDDVKLVFRTAVLAYKYALQLAGGVDHASSPPVAVIPGLERLNSSGSFSLSSASNSPGLHAVGVSSPSQRPPSIRSILDEAIQLLEDARAGASADLADPNSKRAVSLQLAILYTDSREEEKARELLKEFAFTQPVLSELDQHRRKSRSANPAEGYSRSVIAPFANVVYSPEVFKRLLTIAPVPETQTSGVAARITLSRGRRSTTRGDFPVATKALCTYCCMTFSSDDPIKCEDCAAQRIYVYYCTEECRNEHRALHELDCVKNRSPNASSASGLSATFSSLLSS</sequence>
<reference evidence="2 3" key="1">
    <citation type="submission" date="2023-09" db="EMBL/GenBank/DDBJ databases">
        <title>Pangenome analysis of Batrachochytrium dendrobatidis and related Chytrids.</title>
        <authorList>
            <person name="Yacoub M.N."/>
            <person name="Stajich J.E."/>
            <person name="James T.Y."/>
        </authorList>
    </citation>
    <scope>NUCLEOTIDE SEQUENCE [LARGE SCALE GENOMIC DNA]</scope>
    <source>
        <strain evidence="2 3">JEL0888</strain>
    </source>
</reference>
<dbReference type="Proteomes" id="UP001527925">
    <property type="component" value="Unassembled WGS sequence"/>
</dbReference>